<sequence length="681" mass="72732">MPAGPGRFERLARAAWLPTRHPGRWALAAGLLLLGGLTLGEALGWPWLAAPLEQLLSKRLGQHVTLERRGFELGLLGAVSLRSAEMRVAAPAWSGAPHLLLAQDIRVRLGYLDLLRARLGQPLRVQRWQARRLDAHIERLADGRASWQFGMQAPESQALPVLLPELGEVEISQASVLYHDALGGLQLQAHWSLKQDPAHPEASFKLEASGQFRELPLQLTLSAATLLPWLDDGEAALAVPLQLQATVGRTRFDFEGTATDVRHLGALDGRFRLAGPSLAAVGDPLGVTLPSTAAFRSEGSMRKQGQTWRVVLDDFQVGASRLRGVFNYDAGRGQPLLTGQLIGRRVLLSDLGPALGSTSAVAASDAPASAPTLLVAPRRRPGRVLPARPFDLAALRRMDAEVSLDIAELDLGSRYLDALRPLQALLSLQSGMLRLHALNARLAQGRLSGALQLDGRGEQALWSTDLAWQDVRLERWIRQERSLTKAPPWVSGQLRGQAQLQGQGRSTAEILASLEGRVRSELLAGTVSHLAIEAAGLDLAQGLGVALKGDDALPLPCAVADLQAKAGVLSPRVLVLDTRDSTVWVDGTLSLRQEALDLRVLVSPKDFSPLTLRAPLRVQGSLGEPALSADKAPIAGKLAGALLLGLINPLAALLPLIDVGDGPGARHAALACKAASQRLAS</sequence>
<dbReference type="RefSeq" id="WP_285233156.1">
    <property type="nucleotide sequence ID" value="NZ_CP116346.1"/>
</dbReference>
<accession>A0AA95SQJ6</accession>
<dbReference type="PANTHER" id="PTHR30441">
    <property type="entry name" value="DUF748 DOMAIN-CONTAINING PROTEIN"/>
    <property type="match status" value="1"/>
</dbReference>
<name>A0AA95SQJ6_9BURK</name>
<dbReference type="EMBL" id="CP116346">
    <property type="protein sequence ID" value="WIT12066.1"/>
    <property type="molecule type" value="Genomic_DNA"/>
</dbReference>
<dbReference type="GO" id="GO:0090313">
    <property type="term" value="P:regulation of protein targeting to membrane"/>
    <property type="evidence" value="ECO:0007669"/>
    <property type="project" value="TreeGrafter"/>
</dbReference>
<protein>
    <submittedName>
        <fullName evidence="2">AsmA family protein</fullName>
    </submittedName>
</protein>
<dbReference type="Proteomes" id="UP001177769">
    <property type="component" value="Chromosome"/>
</dbReference>
<evidence type="ECO:0000259" key="1">
    <source>
        <dbReference type="Pfam" id="PF05170"/>
    </source>
</evidence>
<dbReference type="InterPro" id="IPR007844">
    <property type="entry name" value="AsmA"/>
</dbReference>
<evidence type="ECO:0000313" key="3">
    <source>
        <dbReference type="Proteomes" id="UP001177769"/>
    </source>
</evidence>
<dbReference type="Pfam" id="PF05170">
    <property type="entry name" value="AsmA"/>
    <property type="match status" value="1"/>
</dbReference>
<dbReference type="InterPro" id="IPR052894">
    <property type="entry name" value="AsmA-related"/>
</dbReference>
<gene>
    <name evidence="2" type="ORF">PFX98_00245</name>
</gene>
<keyword evidence="3" id="KW-1185">Reference proteome</keyword>
<dbReference type="AlphaFoldDB" id="A0AA95SQJ6"/>
<dbReference type="PANTHER" id="PTHR30441:SF9">
    <property type="entry name" value="ASMA FAMILY PROTEIN YHJG"/>
    <property type="match status" value="1"/>
</dbReference>
<organism evidence="2 3">
    <name type="scientific">Paucibacter sediminis</name>
    <dbReference type="NCBI Taxonomy" id="3019553"/>
    <lineage>
        <taxon>Bacteria</taxon>
        <taxon>Pseudomonadati</taxon>
        <taxon>Pseudomonadota</taxon>
        <taxon>Betaproteobacteria</taxon>
        <taxon>Burkholderiales</taxon>
        <taxon>Sphaerotilaceae</taxon>
        <taxon>Roseateles</taxon>
    </lineage>
</organism>
<proteinExistence type="predicted"/>
<feature type="domain" description="AsmA" evidence="1">
    <location>
        <begin position="81"/>
        <end position="572"/>
    </location>
</feature>
<reference evidence="2" key="1">
    <citation type="submission" date="2023-01" db="EMBL/GenBank/DDBJ databases">
        <title>Whole genome sequence of Paucibacter sp. S2-9 isolated from pond sediment.</title>
        <authorList>
            <person name="Jung J.Y."/>
        </authorList>
    </citation>
    <scope>NUCLEOTIDE SEQUENCE</scope>
    <source>
        <strain evidence="2">S2-9</strain>
    </source>
</reference>
<dbReference type="GO" id="GO:0005886">
    <property type="term" value="C:plasma membrane"/>
    <property type="evidence" value="ECO:0007669"/>
    <property type="project" value="TreeGrafter"/>
</dbReference>
<evidence type="ECO:0000313" key="2">
    <source>
        <dbReference type="EMBL" id="WIT12066.1"/>
    </source>
</evidence>
<dbReference type="KEGG" id="pais:PFX98_00245"/>